<dbReference type="GO" id="GO:0005886">
    <property type="term" value="C:plasma membrane"/>
    <property type="evidence" value="ECO:0007669"/>
    <property type="project" value="UniProtKB-SubCell"/>
</dbReference>
<feature type="transmembrane region" description="Helical" evidence="6">
    <location>
        <begin position="20"/>
        <end position="42"/>
    </location>
</feature>
<dbReference type="Gene3D" id="1.20.1250.20">
    <property type="entry name" value="MFS general substrate transporter like domains"/>
    <property type="match status" value="1"/>
</dbReference>
<comment type="subcellular location">
    <subcellularLocation>
        <location evidence="1">Cell membrane</location>
        <topology evidence="1">Multi-pass membrane protein</topology>
    </subcellularLocation>
</comment>
<feature type="transmembrane region" description="Helical" evidence="6">
    <location>
        <begin position="230"/>
        <end position="250"/>
    </location>
</feature>
<comment type="caution">
    <text evidence="7">The sequence shown here is derived from an EMBL/GenBank/DDBJ whole genome shotgun (WGS) entry which is preliminary data.</text>
</comment>
<keyword evidence="4 6" id="KW-1133">Transmembrane helix</keyword>
<dbReference type="Proteomes" id="UP000571817">
    <property type="component" value="Unassembled WGS sequence"/>
</dbReference>
<dbReference type="AlphaFoldDB" id="A0A853DDI0"/>
<keyword evidence="2" id="KW-1003">Cell membrane</keyword>
<evidence type="ECO:0000256" key="3">
    <source>
        <dbReference type="ARBA" id="ARBA00022692"/>
    </source>
</evidence>
<feature type="transmembrane region" description="Helical" evidence="6">
    <location>
        <begin position="315"/>
        <end position="337"/>
    </location>
</feature>
<keyword evidence="3 6" id="KW-0812">Transmembrane</keyword>
<reference evidence="7 8" key="1">
    <citation type="submission" date="2020-07" db="EMBL/GenBank/DDBJ databases">
        <title>Sequencing the genomes of 1000 actinobacteria strains.</title>
        <authorList>
            <person name="Klenk H.-P."/>
        </authorList>
    </citation>
    <scope>NUCLEOTIDE SEQUENCE [LARGE SCALE GENOMIC DNA]</scope>
    <source>
        <strain evidence="7 8">DSM 29531</strain>
    </source>
</reference>
<dbReference type="PANTHER" id="PTHR23513">
    <property type="entry name" value="INTEGRAL MEMBRANE EFFLUX PROTEIN-RELATED"/>
    <property type="match status" value="1"/>
</dbReference>
<evidence type="ECO:0000256" key="4">
    <source>
        <dbReference type="ARBA" id="ARBA00022989"/>
    </source>
</evidence>
<feature type="transmembrane region" description="Helical" evidence="6">
    <location>
        <begin position="81"/>
        <end position="99"/>
    </location>
</feature>
<evidence type="ECO:0000256" key="5">
    <source>
        <dbReference type="ARBA" id="ARBA00023136"/>
    </source>
</evidence>
<dbReference type="GO" id="GO:0022857">
    <property type="term" value="F:transmembrane transporter activity"/>
    <property type="evidence" value="ECO:0007669"/>
    <property type="project" value="InterPro"/>
</dbReference>
<keyword evidence="5 6" id="KW-0472">Membrane</keyword>
<sequence length="412" mass="42992">MLVTVDAHRDRDFWLLWAGQGLSMVGSEVVIVAAPFVAVIVLHASALQIGILSAVQTLAFLLITLPAGIVVDRVGARRTMWWANLARTGLAGTTALLLASRHLTFSTFVILTAVAGCSAVLFEVAYPTFVPQIVDAKRLTGANSRLTGTQSMAQVLGPPSGGVLVGAVGPAGAFLVDSLSFVVSLITLGLIRKDHGDNRIEQSTAGVRGRSVVAGMTFVWRDRILRAGMLWSGCANIFVVMVETMGVLFLLRELRFSAGVVGALLAAGAAGGVVGAVLVRRVNRLLGSGRATWLMMTAFSLPGLLIPLTGHGPRAVLFGIGSASWAMSATITSVNLLTYRQGVAPGGMLGQVNAAVRWVTWGTLPAGGVLGGLLASSVGVRKTLWIAVVGGCCSGLWLLFSPLRTMRELPAS</sequence>
<feature type="transmembrane region" description="Helical" evidence="6">
    <location>
        <begin position="256"/>
        <end position="279"/>
    </location>
</feature>
<dbReference type="CDD" id="cd06173">
    <property type="entry name" value="MFS_MefA_like"/>
    <property type="match status" value="1"/>
</dbReference>
<feature type="transmembrane region" description="Helical" evidence="6">
    <location>
        <begin position="171"/>
        <end position="191"/>
    </location>
</feature>
<dbReference type="InterPro" id="IPR011701">
    <property type="entry name" value="MFS"/>
</dbReference>
<keyword evidence="8" id="KW-1185">Reference proteome</keyword>
<feature type="transmembrane region" description="Helical" evidence="6">
    <location>
        <begin position="291"/>
        <end position="309"/>
    </location>
</feature>
<evidence type="ECO:0000256" key="2">
    <source>
        <dbReference type="ARBA" id="ARBA00022475"/>
    </source>
</evidence>
<evidence type="ECO:0000256" key="1">
    <source>
        <dbReference type="ARBA" id="ARBA00004651"/>
    </source>
</evidence>
<organism evidence="7 8">
    <name type="scientific">Allobranchiibius huperziae</name>
    <dbReference type="NCBI Taxonomy" id="1874116"/>
    <lineage>
        <taxon>Bacteria</taxon>
        <taxon>Bacillati</taxon>
        <taxon>Actinomycetota</taxon>
        <taxon>Actinomycetes</taxon>
        <taxon>Micrococcales</taxon>
        <taxon>Dermacoccaceae</taxon>
        <taxon>Allobranchiibius</taxon>
    </lineage>
</organism>
<dbReference type="Pfam" id="PF07690">
    <property type="entry name" value="MFS_1"/>
    <property type="match status" value="1"/>
</dbReference>
<accession>A0A853DDI0</accession>
<dbReference type="PANTHER" id="PTHR23513:SF6">
    <property type="entry name" value="MAJOR FACILITATOR SUPERFAMILY ASSOCIATED DOMAIN-CONTAINING PROTEIN"/>
    <property type="match status" value="1"/>
</dbReference>
<proteinExistence type="predicted"/>
<name>A0A853DDI0_9MICO</name>
<evidence type="ECO:0000313" key="8">
    <source>
        <dbReference type="Proteomes" id="UP000571817"/>
    </source>
</evidence>
<dbReference type="RefSeq" id="WP_179480737.1">
    <property type="nucleotide sequence ID" value="NZ_JACCFW010000001.1"/>
</dbReference>
<feature type="transmembrane region" description="Helical" evidence="6">
    <location>
        <begin position="108"/>
        <end position="129"/>
    </location>
</feature>
<dbReference type="InterPro" id="IPR036259">
    <property type="entry name" value="MFS_trans_sf"/>
</dbReference>
<feature type="transmembrane region" description="Helical" evidence="6">
    <location>
        <begin position="49"/>
        <end position="69"/>
    </location>
</feature>
<feature type="transmembrane region" description="Helical" evidence="6">
    <location>
        <begin position="384"/>
        <end position="403"/>
    </location>
</feature>
<gene>
    <name evidence="7" type="ORF">HNR15_001640</name>
</gene>
<evidence type="ECO:0000313" key="7">
    <source>
        <dbReference type="EMBL" id="NYJ74677.1"/>
    </source>
</evidence>
<feature type="transmembrane region" description="Helical" evidence="6">
    <location>
        <begin position="358"/>
        <end position="378"/>
    </location>
</feature>
<dbReference type="SUPFAM" id="SSF103473">
    <property type="entry name" value="MFS general substrate transporter"/>
    <property type="match status" value="1"/>
</dbReference>
<evidence type="ECO:0000256" key="6">
    <source>
        <dbReference type="SAM" id="Phobius"/>
    </source>
</evidence>
<protein>
    <submittedName>
        <fullName evidence="7">Putative MFS family arabinose efflux permease</fullName>
    </submittedName>
</protein>
<dbReference type="EMBL" id="JACCFW010000001">
    <property type="protein sequence ID" value="NYJ74677.1"/>
    <property type="molecule type" value="Genomic_DNA"/>
</dbReference>